<evidence type="ECO:0000256" key="3">
    <source>
        <dbReference type="ARBA" id="ARBA00022676"/>
    </source>
</evidence>
<proteinExistence type="predicted"/>
<sequence length="539" mass="59966">MREKIFIIIIIAFLLRVIGLGYGLPMQLVGDETSLIGGSLKMLEAKTLIPALAPEQFRLLYYPPVMSYVYLAAFLPYLSYKFLTSGGSIEAIRSTVALDPSVLWLIARLVTVLLGTLLVYLVFNIGRRLFGSGAGLAASALVATSFLAVQQSHFARHWMPATFFAYLVIALGFFIYLRPERRAYLLAGALGGIAFGVSYITAVAMAVPIATHFIAYGKKALGRPQIIWLALMICLFAIIATIGGLLNFPELKRIVVGEDTGLVAAKSFSRLLQALIGSVSSFFHYDPVVLLAGLAGIIVLALQHPKLAAVFGGFPLFYWLVLYFFFHFEPRYNMLLVPWFCLLGGYAWSRILTLPLSRTISLSMLIIGLLVPFSIVAYYDWLLLKPDTRQLAVSYIEDQIPPGSKIGMYLREFGLIADQASVNLRQREYPYTLRTKDTVLQTLSPDQYPSPAFYTINIQQLTPEDREKVLRDVPFEYIITEQFEGEELPGILSSIPLGKNIAEFSSGPVAMDVNANLSTPLWEIFTLHRLGPQVVIYQQ</sequence>
<feature type="transmembrane region" description="Helical" evidence="8">
    <location>
        <begin position="282"/>
        <end position="302"/>
    </location>
</feature>
<protein>
    <recommendedName>
        <fullName evidence="9">Glycosyltransferase RgtA/B/C/D-like domain-containing protein</fullName>
    </recommendedName>
</protein>
<dbReference type="STRING" id="1817828.A2722_02805"/>
<evidence type="ECO:0000256" key="1">
    <source>
        <dbReference type="ARBA" id="ARBA00004651"/>
    </source>
</evidence>
<keyword evidence="7 8" id="KW-0472">Membrane</keyword>
<feature type="transmembrane region" description="Helical" evidence="8">
    <location>
        <begin position="307"/>
        <end position="326"/>
    </location>
</feature>
<accession>A0A1F5PHA2</accession>
<dbReference type="GO" id="GO:0005886">
    <property type="term" value="C:plasma membrane"/>
    <property type="evidence" value="ECO:0007669"/>
    <property type="project" value="UniProtKB-SubCell"/>
</dbReference>
<feature type="transmembrane region" description="Helical" evidence="8">
    <location>
        <begin position="226"/>
        <end position="246"/>
    </location>
</feature>
<feature type="transmembrane region" description="Helical" evidence="8">
    <location>
        <begin position="129"/>
        <end position="149"/>
    </location>
</feature>
<feature type="transmembrane region" description="Helical" evidence="8">
    <location>
        <begin position="360"/>
        <end position="381"/>
    </location>
</feature>
<evidence type="ECO:0000259" key="9">
    <source>
        <dbReference type="Pfam" id="PF13231"/>
    </source>
</evidence>
<feature type="transmembrane region" description="Helical" evidence="8">
    <location>
        <begin position="5"/>
        <end position="24"/>
    </location>
</feature>
<keyword evidence="4" id="KW-0808">Transferase</keyword>
<dbReference type="GO" id="GO:0009103">
    <property type="term" value="P:lipopolysaccharide biosynthetic process"/>
    <property type="evidence" value="ECO:0007669"/>
    <property type="project" value="UniProtKB-ARBA"/>
</dbReference>
<dbReference type="EMBL" id="MFEO01000023">
    <property type="protein sequence ID" value="OGE89298.1"/>
    <property type="molecule type" value="Genomic_DNA"/>
</dbReference>
<dbReference type="Pfam" id="PF13231">
    <property type="entry name" value="PMT_2"/>
    <property type="match status" value="1"/>
</dbReference>
<keyword evidence="6 8" id="KW-1133">Transmembrane helix</keyword>
<feature type="domain" description="Glycosyltransferase RgtA/B/C/D-like" evidence="9">
    <location>
        <begin position="107"/>
        <end position="239"/>
    </location>
</feature>
<dbReference type="InterPro" id="IPR050297">
    <property type="entry name" value="LipidA_mod_glycosyltrf_83"/>
</dbReference>
<evidence type="ECO:0000256" key="2">
    <source>
        <dbReference type="ARBA" id="ARBA00022475"/>
    </source>
</evidence>
<dbReference type="GO" id="GO:0016763">
    <property type="term" value="F:pentosyltransferase activity"/>
    <property type="evidence" value="ECO:0007669"/>
    <property type="project" value="TreeGrafter"/>
</dbReference>
<feature type="transmembrane region" description="Helical" evidence="8">
    <location>
        <begin position="161"/>
        <end position="177"/>
    </location>
</feature>
<keyword evidence="3" id="KW-0328">Glycosyltransferase</keyword>
<feature type="transmembrane region" description="Helical" evidence="8">
    <location>
        <begin position="101"/>
        <end position="123"/>
    </location>
</feature>
<gene>
    <name evidence="10" type="ORF">A2722_02805</name>
</gene>
<organism evidence="10 11">
    <name type="scientific">Candidatus Doudnabacteria bacterium RIFCSPHIGHO2_01_FULL_50_11</name>
    <dbReference type="NCBI Taxonomy" id="1817828"/>
    <lineage>
        <taxon>Bacteria</taxon>
        <taxon>Candidatus Doudnaibacteriota</taxon>
    </lineage>
</organism>
<comment type="subcellular location">
    <subcellularLocation>
        <location evidence="1">Cell membrane</location>
        <topology evidence="1">Multi-pass membrane protein</topology>
    </subcellularLocation>
</comment>
<keyword evidence="5 8" id="KW-0812">Transmembrane</keyword>
<evidence type="ECO:0000256" key="6">
    <source>
        <dbReference type="ARBA" id="ARBA00022989"/>
    </source>
</evidence>
<feature type="transmembrane region" description="Helical" evidence="8">
    <location>
        <begin position="332"/>
        <end position="348"/>
    </location>
</feature>
<dbReference type="AlphaFoldDB" id="A0A1F5PHA2"/>
<evidence type="ECO:0000313" key="11">
    <source>
        <dbReference type="Proteomes" id="UP000178377"/>
    </source>
</evidence>
<comment type="caution">
    <text evidence="10">The sequence shown here is derived from an EMBL/GenBank/DDBJ whole genome shotgun (WGS) entry which is preliminary data.</text>
</comment>
<evidence type="ECO:0000256" key="4">
    <source>
        <dbReference type="ARBA" id="ARBA00022679"/>
    </source>
</evidence>
<dbReference type="Proteomes" id="UP000178377">
    <property type="component" value="Unassembled WGS sequence"/>
</dbReference>
<evidence type="ECO:0000256" key="5">
    <source>
        <dbReference type="ARBA" id="ARBA00022692"/>
    </source>
</evidence>
<evidence type="ECO:0000313" key="10">
    <source>
        <dbReference type="EMBL" id="OGE89298.1"/>
    </source>
</evidence>
<evidence type="ECO:0000256" key="8">
    <source>
        <dbReference type="SAM" id="Phobius"/>
    </source>
</evidence>
<dbReference type="PANTHER" id="PTHR33908:SF11">
    <property type="entry name" value="MEMBRANE PROTEIN"/>
    <property type="match status" value="1"/>
</dbReference>
<dbReference type="InterPro" id="IPR038731">
    <property type="entry name" value="RgtA/B/C-like"/>
</dbReference>
<evidence type="ECO:0000256" key="7">
    <source>
        <dbReference type="ARBA" id="ARBA00023136"/>
    </source>
</evidence>
<reference evidence="10 11" key="1">
    <citation type="journal article" date="2016" name="Nat. Commun.">
        <title>Thousands of microbial genomes shed light on interconnected biogeochemical processes in an aquifer system.</title>
        <authorList>
            <person name="Anantharaman K."/>
            <person name="Brown C.T."/>
            <person name="Hug L.A."/>
            <person name="Sharon I."/>
            <person name="Castelle C.J."/>
            <person name="Probst A.J."/>
            <person name="Thomas B.C."/>
            <person name="Singh A."/>
            <person name="Wilkins M.J."/>
            <person name="Karaoz U."/>
            <person name="Brodie E.L."/>
            <person name="Williams K.H."/>
            <person name="Hubbard S.S."/>
            <person name="Banfield J.F."/>
        </authorList>
    </citation>
    <scope>NUCLEOTIDE SEQUENCE [LARGE SCALE GENOMIC DNA]</scope>
</reference>
<dbReference type="PANTHER" id="PTHR33908">
    <property type="entry name" value="MANNOSYLTRANSFERASE YKCB-RELATED"/>
    <property type="match status" value="1"/>
</dbReference>
<keyword evidence="2" id="KW-1003">Cell membrane</keyword>
<name>A0A1F5PHA2_9BACT</name>
<feature type="transmembrane region" description="Helical" evidence="8">
    <location>
        <begin position="183"/>
        <end position="214"/>
    </location>
</feature>